<proteinExistence type="predicted"/>
<dbReference type="Proteomes" id="UP000176364">
    <property type="component" value="Unassembled WGS sequence"/>
</dbReference>
<dbReference type="EMBL" id="MEZQ01000023">
    <property type="protein sequence ID" value="OGD60720.1"/>
    <property type="molecule type" value="Genomic_DNA"/>
</dbReference>
<dbReference type="AlphaFoldDB" id="A0A1F5E089"/>
<organism evidence="1 2">
    <name type="scientific">Candidatus Beckwithbacteria bacterium RIFCSPLOWO2_02_FULL_47_23</name>
    <dbReference type="NCBI Taxonomy" id="1797463"/>
    <lineage>
        <taxon>Bacteria</taxon>
        <taxon>Candidatus Beckwithiibacteriota</taxon>
    </lineage>
</organism>
<gene>
    <name evidence="1" type="ORF">A3I57_01510</name>
</gene>
<protein>
    <submittedName>
        <fullName evidence="1">Uncharacterized protein</fullName>
    </submittedName>
</protein>
<reference evidence="1 2" key="1">
    <citation type="journal article" date="2016" name="Nat. Commun.">
        <title>Thousands of microbial genomes shed light on interconnected biogeochemical processes in an aquifer system.</title>
        <authorList>
            <person name="Anantharaman K."/>
            <person name="Brown C.T."/>
            <person name="Hug L.A."/>
            <person name="Sharon I."/>
            <person name="Castelle C.J."/>
            <person name="Probst A.J."/>
            <person name="Thomas B.C."/>
            <person name="Singh A."/>
            <person name="Wilkins M.J."/>
            <person name="Karaoz U."/>
            <person name="Brodie E.L."/>
            <person name="Williams K.H."/>
            <person name="Hubbard S.S."/>
            <person name="Banfield J.F."/>
        </authorList>
    </citation>
    <scope>NUCLEOTIDE SEQUENCE [LARGE SCALE GENOMIC DNA]</scope>
</reference>
<evidence type="ECO:0000313" key="1">
    <source>
        <dbReference type="EMBL" id="OGD60720.1"/>
    </source>
</evidence>
<accession>A0A1F5E089</accession>
<sequence>MTGITPGMQEGGIMPFPRKELSGLISRFEKLLRGGDKEQRRLLELTEQVVKKLMKDISEGGRVSLFHKKDTGILTTAIATVDLKSRKIPNLWVELWGETTPPTQSSMELHKHLFGVTQHRKFISAIEMSPSQSKRAIAVIQSWDMPEGNFEINYRRDADKEASNQAIPRSNKEKINFLEQILETTVDPVETSRPFGRLYVPGDTYGGSDTSDGRTHHAYWVRDLKNLPPGILGGVQPKLNG</sequence>
<name>A0A1F5E089_9BACT</name>
<comment type="caution">
    <text evidence="1">The sequence shown here is derived from an EMBL/GenBank/DDBJ whole genome shotgun (WGS) entry which is preliminary data.</text>
</comment>
<evidence type="ECO:0000313" key="2">
    <source>
        <dbReference type="Proteomes" id="UP000176364"/>
    </source>
</evidence>